<evidence type="ECO:0000256" key="6">
    <source>
        <dbReference type="ARBA" id="ARBA00022840"/>
    </source>
</evidence>
<feature type="transmembrane region" description="Helical" evidence="8">
    <location>
        <begin position="524"/>
        <end position="541"/>
    </location>
</feature>
<feature type="transmembrane region" description="Helical" evidence="8">
    <location>
        <begin position="415"/>
        <end position="437"/>
    </location>
</feature>
<evidence type="ECO:0000256" key="8">
    <source>
        <dbReference type="SAM" id="Phobius"/>
    </source>
</evidence>
<keyword evidence="4 7" id="KW-0547">Nucleotide-binding</keyword>
<feature type="transmembrane region" description="Helical" evidence="8">
    <location>
        <begin position="387"/>
        <end position="409"/>
    </location>
</feature>
<proteinExistence type="predicted"/>
<keyword evidence="8" id="KW-0472">Membrane</keyword>
<keyword evidence="8" id="KW-0812">Transmembrane</keyword>
<dbReference type="Proteomes" id="UP001147653">
    <property type="component" value="Unassembled WGS sequence"/>
</dbReference>
<feature type="transmembrane region" description="Helical" evidence="8">
    <location>
        <begin position="468"/>
        <end position="486"/>
    </location>
</feature>
<dbReference type="InterPro" id="IPR017441">
    <property type="entry name" value="Protein_kinase_ATP_BS"/>
</dbReference>
<dbReference type="EMBL" id="JAPDDP010000071">
    <property type="protein sequence ID" value="MDA0184241.1"/>
    <property type="molecule type" value="Genomic_DNA"/>
</dbReference>
<evidence type="ECO:0000256" key="1">
    <source>
        <dbReference type="ARBA" id="ARBA00012513"/>
    </source>
</evidence>
<dbReference type="PROSITE" id="PS00108">
    <property type="entry name" value="PROTEIN_KINASE_ST"/>
    <property type="match status" value="1"/>
</dbReference>
<evidence type="ECO:0000256" key="2">
    <source>
        <dbReference type="ARBA" id="ARBA00022527"/>
    </source>
</evidence>
<dbReference type="InterPro" id="IPR008271">
    <property type="entry name" value="Ser/Thr_kinase_AS"/>
</dbReference>
<dbReference type="GO" id="GO:0004674">
    <property type="term" value="F:protein serine/threonine kinase activity"/>
    <property type="evidence" value="ECO:0007669"/>
    <property type="project" value="UniProtKB-KW"/>
</dbReference>
<dbReference type="RefSeq" id="WP_270028669.1">
    <property type="nucleotide sequence ID" value="NZ_JAPDDP010000071.1"/>
</dbReference>
<dbReference type="Pfam" id="PF00069">
    <property type="entry name" value="Pkinase"/>
    <property type="match status" value="1"/>
</dbReference>
<dbReference type="EC" id="2.7.11.1" evidence="1"/>
<protein>
    <recommendedName>
        <fullName evidence="1">non-specific serine/threonine protein kinase</fullName>
        <ecNumber evidence="1">2.7.11.1</ecNumber>
    </recommendedName>
</protein>
<reference evidence="10" key="1">
    <citation type="submission" date="2022-10" db="EMBL/GenBank/DDBJ databases">
        <title>The WGS of Solirubrobacter phytolaccae KCTC 29190.</title>
        <authorList>
            <person name="Jiang Z."/>
        </authorList>
    </citation>
    <scope>NUCLEOTIDE SEQUENCE</scope>
    <source>
        <strain evidence="10">KCTC 29190</strain>
    </source>
</reference>
<keyword evidence="8" id="KW-1133">Transmembrane helix</keyword>
<name>A0A9X3NHZ0_9ACTN</name>
<dbReference type="InterPro" id="IPR011009">
    <property type="entry name" value="Kinase-like_dom_sf"/>
</dbReference>
<dbReference type="PROSITE" id="PS50011">
    <property type="entry name" value="PROTEIN_KINASE_DOM"/>
    <property type="match status" value="1"/>
</dbReference>
<evidence type="ECO:0000256" key="4">
    <source>
        <dbReference type="ARBA" id="ARBA00022741"/>
    </source>
</evidence>
<feature type="transmembrane region" description="Helical" evidence="8">
    <location>
        <begin position="364"/>
        <end position="380"/>
    </location>
</feature>
<dbReference type="AlphaFoldDB" id="A0A9X3NHZ0"/>
<comment type="caution">
    <text evidence="10">The sequence shown here is derived from an EMBL/GenBank/DDBJ whole genome shotgun (WGS) entry which is preliminary data.</text>
</comment>
<feature type="transmembrane region" description="Helical" evidence="8">
    <location>
        <begin position="492"/>
        <end position="512"/>
    </location>
</feature>
<gene>
    <name evidence="10" type="ORF">OJ997_28285</name>
</gene>
<dbReference type="InterPro" id="IPR000719">
    <property type="entry name" value="Prot_kinase_dom"/>
</dbReference>
<dbReference type="SUPFAM" id="SSF56112">
    <property type="entry name" value="Protein kinase-like (PK-like)"/>
    <property type="match status" value="1"/>
</dbReference>
<dbReference type="PANTHER" id="PTHR43289">
    <property type="entry name" value="MITOGEN-ACTIVATED PROTEIN KINASE KINASE KINASE 20-RELATED"/>
    <property type="match status" value="1"/>
</dbReference>
<feature type="transmembrane region" description="Helical" evidence="8">
    <location>
        <begin position="332"/>
        <end position="358"/>
    </location>
</feature>
<dbReference type="GO" id="GO:0005524">
    <property type="term" value="F:ATP binding"/>
    <property type="evidence" value="ECO:0007669"/>
    <property type="project" value="UniProtKB-UniRule"/>
</dbReference>
<feature type="binding site" evidence="7">
    <location>
        <position position="49"/>
    </location>
    <ligand>
        <name>ATP</name>
        <dbReference type="ChEBI" id="CHEBI:30616"/>
    </ligand>
</feature>
<evidence type="ECO:0000256" key="3">
    <source>
        <dbReference type="ARBA" id="ARBA00022679"/>
    </source>
</evidence>
<evidence type="ECO:0000256" key="7">
    <source>
        <dbReference type="PROSITE-ProRule" id="PRU10141"/>
    </source>
</evidence>
<keyword evidence="11" id="KW-1185">Reference proteome</keyword>
<sequence>MEITDELPATFAADLVLNRYRLGQRLGAGGFGTVYAATDERLQRAVAVKVIPSGGHGDPVRAQREALAAGRLDHPGIVAIFDAGQDQQARYLVSELIYGRTVDDLSADGLLSDRDVLRIGLALCGALSHAHERGVVHRDVKPQNVLIPDAPRSAAGVAKLADFGVAHLAGDEPLTRTGDVVGTLAYMAPEQAEGKRIDHRCDLYSLALVLYEALAGVNPVRAGSPAATAKRLGSVLPPLKRARKDLPPELCAAIDRALRPKPAERGTLDELADELAAALNEVSDEGGTVARHPLEGEAPPLPRGLARGLAAAAAGGLSALALAWAEQPALGALAAVLAVALFPRLGWLVVAAVTIGAVSVEQPGAAVLAVCALAPVPLLLRHHGMTWTLPAAAPLLGVATVALAYPALAGRARGWFTRAALGALGAWWTLLAAPLVARDLFTGTPTATPATADDAVDRVLAPIFESGALLHLAVWAVAAAVLPWIVRGRWFAFDLVGASAWAAALGASTIAVTDAIGAPEPRSVILASVLAGAVAVAIPHVRRPGVVEP</sequence>
<feature type="domain" description="Protein kinase" evidence="9">
    <location>
        <begin position="20"/>
        <end position="279"/>
    </location>
</feature>
<evidence type="ECO:0000313" key="11">
    <source>
        <dbReference type="Proteomes" id="UP001147653"/>
    </source>
</evidence>
<dbReference type="SMART" id="SM00220">
    <property type="entry name" value="S_TKc"/>
    <property type="match status" value="1"/>
</dbReference>
<evidence type="ECO:0000259" key="9">
    <source>
        <dbReference type="PROSITE" id="PS50011"/>
    </source>
</evidence>
<dbReference type="Gene3D" id="3.30.200.20">
    <property type="entry name" value="Phosphorylase Kinase, domain 1"/>
    <property type="match status" value="1"/>
</dbReference>
<dbReference type="PROSITE" id="PS00107">
    <property type="entry name" value="PROTEIN_KINASE_ATP"/>
    <property type="match status" value="1"/>
</dbReference>
<dbReference type="Gene3D" id="1.10.510.10">
    <property type="entry name" value="Transferase(Phosphotransferase) domain 1"/>
    <property type="match status" value="1"/>
</dbReference>
<accession>A0A9X3NHZ0</accession>
<keyword evidence="2 10" id="KW-0723">Serine/threonine-protein kinase</keyword>
<organism evidence="10 11">
    <name type="scientific">Solirubrobacter phytolaccae</name>
    <dbReference type="NCBI Taxonomy" id="1404360"/>
    <lineage>
        <taxon>Bacteria</taxon>
        <taxon>Bacillati</taxon>
        <taxon>Actinomycetota</taxon>
        <taxon>Thermoleophilia</taxon>
        <taxon>Solirubrobacterales</taxon>
        <taxon>Solirubrobacteraceae</taxon>
        <taxon>Solirubrobacter</taxon>
    </lineage>
</organism>
<keyword evidence="3" id="KW-0808">Transferase</keyword>
<dbReference type="PANTHER" id="PTHR43289:SF6">
    <property type="entry name" value="SERINE_THREONINE-PROTEIN KINASE NEKL-3"/>
    <property type="match status" value="1"/>
</dbReference>
<evidence type="ECO:0000256" key="5">
    <source>
        <dbReference type="ARBA" id="ARBA00022777"/>
    </source>
</evidence>
<evidence type="ECO:0000313" key="10">
    <source>
        <dbReference type="EMBL" id="MDA0184241.1"/>
    </source>
</evidence>
<keyword evidence="6 7" id="KW-0067">ATP-binding</keyword>
<dbReference type="CDD" id="cd14014">
    <property type="entry name" value="STKc_PknB_like"/>
    <property type="match status" value="1"/>
</dbReference>
<keyword evidence="5 10" id="KW-0418">Kinase</keyword>